<dbReference type="AlphaFoldDB" id="A0A926DF69"/>
<dbReference type="NCBIfam" id="TIGR00259">
    <property type="entry name" value="thylakoid_BtpA"/>
    <property type="match status" value="1"/>
</dbReference>
<evidence type="ECO:0000256" key="1">
    <source>
        <dbReference type="ARBA" id="ARBA00006007"/>
    </source>
</evidence>
<evidence type="ECO:0000313" key="2">
    <source>
        <dbReference type="EMBL" id="MBC8536722.1"/>
    </source>
</evidence>
<dbReference type="InterPro" id="IPR005137">
    <property type="entry name" value="BtpA"/>
</dbReference>
<comment type="caution">
    <text evidence="2">The sequence shown here is derived from an EMBL/GenBank/DDBJ whole genome shotgun (WGS) entry which is preliminary data.</text>
</comment>
<keyword evidence="3" id="KW-1185">Reference proteome</keyword>
<protein>
    <submittedName>
        <fullName evidence="2">BtpA/SgcQ family protein</fullName>
    </submittedName>
</protein>
<dbReference type="Gene3D" id="3.20.20.70">
    <property type="entry name" value="Aldolase class I"/>
    <property type="match status" value="1"/>
</dbReference>
<dbReference type="PIRSF" id="PIRSF005956">
    <property type="entry name" value="BtpA"/>
    <property type="match status" value="1"/>
</dbReference>
<gene>
    <name evidence="2" type="ORF">H8695_08495</name>
</gene>
<evidence type="ECO:0000313" key="3">
    <source>
        <dbReference type="Proteomes" id="UP000620366"/>
    </source>
</evidence>
<dbReference type="EMBL" id="JACRSP010000003">
    <property type="protein sequence ID" value="MBC8536722.1"/>
    <property type="molecule type" value="Genomic_DNA"/>
</dbReference>
<dbReference type="Proteomes" id="UP000620366">
    <property type="component" value="Unassembled WGS sequence"/>
</dbReference>
<dbReference type="PANTHER" id="PTHR21381">
    <property type="entry name" value="ZGC:162297"/>
    <property type="match status" value="1"/>
</dbReference>
<accession>A0A926DF69</accession>
<comment type="similarity">
    <text evidence="1">Belongs to the BtpA family.</text>
</comment>
<dbReference type="Pfam" id="PF03437">
    <property type="entry name" value="BtpA"/>
    <property type="match status" value="1"/>
</dbReference>
<dbReference type="RefSeq" id="WP_249300557.1">
    <property type="nucleotide sequence ID" value="NZ_JACRSP010000003.1"/>
</dbReference>
<sequence length="266" mass="27836">MNIIERMKNGEKIVIGMIHCQPLPGSFHYGGNFREISDRAIADARTMQAAGFDAVILENTCDAPTAAKLDVPQIAGLSAVAARVRDAVDMPLGVEAVFNDYAAALSIAIAADAQFIRLPVFVDTVITASGVISPCSREAVLLRKSLGVEHIKILADVQSKHSYLLNPEITLEESAAWAATRGADAIVVTGAATGKQTSTAALDGVRRAVKLPVLAGSGVSAKNAHEQLAVADGLIVGSSLKKGGNLLAPIEADLAQQMADLVKNYR</sequence>
<dbReference type="PANTHER" id="PTHR21381:SF3">
    <property type="entry name" value="SGC REGION PROTEIN SGCQ-RELATED"/>
    <property type="match status" value="1"/>
</dbReference>
<reference evidence="2" key="1">
    <citation type="submission" date="2020-08" db="EMBL/GenBank/DDBJ databases">
        <title>Genome public.</title>
        <authorList>
            <person name="Liu C."/>
            <person name="Sun Q."/>
        </authorList>
    </citation>
    <scope>NUCLEOTIDE SEQUENCE</scope>
    <source>
        <strain evidence="2">BX7</strain>
    </source>
</reference>
<dbReference type="InterPro" id="IPR011060">
    <property type="entry name" value="RibuloseP-bd_barrel"/>
</dbReference>
<name>A0A926DF69_9FIRM</name>
<organism evidence="2 3">
    <name type="scientific">Feifania hominis</name>
    <dbReference type="NCBI Taxonomy" id="2763660"/>
    <lineage>
        <taxon>Bacteria</taxon>
        <taxon>Bacillati</taxon>
        <taxon>Bacillota</taxon>
        <taxon>Clostridia</taxon>
        <taxon>Eubacteriales</taxon>
        <taxon>Feifaniaceae</taxon>
        <taxon>Feifania</taxon>
    </lineage>
</organism>
<proteinExistence type="inferred from homology"/>
<dbReference type="SUPFAM" id="SSF51366">
    <property type="entry name" value="Ribulose-phoshate binding barrel"/>
    <property type="match status" value="1"/>
</dbReference>
<dbReference type="InterPro" id="IPR013785">
    <property type="entry name" value="Aldolase_TIM"/>
</dbReference>